<dbReference type="STRING" id="278938.A0A4Z1JE16"/>
<comment type="caution">
    <text evidence="1">The sequence shown here is derived from an EMBL/GenBank/DDBJ whole genome shotgun (WGS) entry which is preliminary data.</text>
</comment>
<accession>A0A4Z1JE16</accession>
<evidence type="ECO:0000313" key="1">
    <source>
        <dbReference type="EMBL" id="TGO67197.1"/>
    </source>
</evidence>
<evidence type="ECO:0008006" key="3">
    <source>
        <dbReference type="Google" id="ProtNLM"/>
    </source>
</evidence>
<dbReference type="EMBL" id="PQXM01000904">
    <property type="protein sequence ID" value="TGO67197.1"/>
    <property type="molecule type" value="Genomic_DNA"/>
</dbReference>
<protein>
    <recommendedName>
        <fullName evidence="3">Linalool dehydratase/isomerase domain-containing protein</fullName>
    </recommendedName>
</protein>
<dbReference type="Proteomes" id="UP000297229">
    <property type="component" value="Unassembled WGS sequence"/>
</dbReference>
<name>A0A4Z1JE16_9HELO</name>
<reference evidence="1 2" key="1">
    <citation type="submission" date="2017-12" db="EMBL/GenBank/DDBJ databases">
        <title>Comparative genomics of Botrytis spp.</title>
        <authorList>
            <person name="Valero-Jimenez C.A."/>
            <person name="Tapia P."/>
            <person name="Veloso J."/>
            <person name="Silva-Moreno E."/>
            <person name="Staats M."/>
            <person name="Valdes J.H."/>
            <person name="Van Kan J.A.L."/>
        </authorList>
    </citation>
    <scope>NUCLEOTIDE SEQUENCE [LARGE SCALE GENOMIC DNA]</scope>
    <source>
        <strain evidence="1 2">Be9601</strain>
    </source>
</reference>
<proteinExistence type="predicted"/>
<sequence>MSAPGGNLAPLPTVDSALAVYEGIPDMWGNNITVEDHPAMTGIYGLLPPPRSGPALNMTCVRNAAEKVLKQWNWDNLYGWDWPLLAMNQLRLGNVNQAMAYLLDPAFSFDDTGYPESNRVPTPYFPGASAFMLAMAMIAGGWNNEVRPHFPE</sequence>
<keyword evidence="2" id="KW-1185">Reference proteome</keyword>
<gene>
    <name evidence="1" type="ORF">BELL_0906g00020</name>
</gene>
<dbReference type="AlphaFoldDB" id="A0A4Z1JE16"/>
<evidence type="ECO:0000313" key="2">
    <source>
        <dbReference type="Proteomes" id="UP000297229"/>
    </source>
</evidence>
<organism evidence="1 2">
    <name type="scientific">Botrytis elliptica</name>
    <dbReference type="NCBI Taxonomy" id="278938"/>
    <lineage>
        <taxon>Eukaryota</taxon>
        <taxon>Fungi</taxon>
        <taxon>Dikarya</taxon>
        <taxon>Ascomycota</taxon>
        <taxon>Pezizomycotina</taxon>
        <taxon>Leotiomycetes</taxon>
        <taxon>Helotiales</taxon>
        <taxon>Sclerotiniaceae</taxon>
        <taxon>Botrytis</taxon>
    </lineage>
</organism>